<feature type="binding site" evidence="5">
    <location>
        <begin position="107"/>
        <end position="109"/>
    </location>
    <ligand>
        <name>FMN</name>
        <dbReference type="ChEBI" id="CHEBI:58210"/>
    </ligand>
</feature>
<evidence type="ECO:0000256" key="1">
    <source>
        <dbReference type="ARBA" id="ARBA00001917"/>
    </source>
</evidence>
<protein>
    <recommendedName>
        <fullName evidence="6">FMN hydroxy acid dehydrogenase domain-containing protein</fullName>
    </recommendedName>
</protein>
<dbReference type="InterPro" id="IPR012133">
    <property type="entry name" value="Alpha-hydoxy_acid_DH_FMN"/>
</dbReference>
<keyword evidence="8" id="KW-1185">Reference proteome</keyword>
<evidence type="ECO:0000256" key="2">
    <source>
        <dbReference type="ARBA" id="ARBA00023002"/>
    </source>
</evidence>
<dbReference type="GeneID" id="36324655"/>
<evidence type="ECO:0000256" key="5">
    <source>
        <dbReference type="PIRSR" id="PIRSR000138-2"/>
    </source>
</evidence>
<comment type="similarity">
    <text evidence="3">Belongs to the FMN-dependent alpha-hydroxy acid dehydrogenase family.</text>
</comment>
<dbReference type="OrthoDB" id="25826at2759"/>
<feature type="active site" description="Proton acceptor" evidence="4">
    <location>
        <position position="318"/>
    </location>
</feature>
<dbReference type="PANTHER" id="PTHR10578:SF143">
    <property type="entry name" value="FMN-DEPENDENT ALPHA-HYDROXY ACID DEHYDROGENASE PB1A11.03"/>
    <property type="match status" value="1"/>
</dbReference>
<feature type="binding site" evidence="5">
    <location>
        <position position="160"/>
    </location>
    <ligand>
        <name>glyoxylate</name>
        <dbReference type="ChEBI" id="CHEBI:36655"/>
    </ligand>
</feature>
<keyword evidence="2" id="KW-0560">Oxidoreductase</keyword>
<feature type="binding site" evidence="5">
    <location>
        <position position="136"/>
    </location>
    <ligand>
        <name>FMN</name>
        <dbReference type="ChEBI" id="CHEBI:58210"/>
    </ligand>
</feature>
<feature type="binding site" evidence="5">
    <location>
        <position position="195"/>
    </location>
    <ligand>
        <name>glyoxylate</name>
        <dbReference type="ChEBI" id="CHEBI:36655"/>
    </ligand>
</feature>
<dbReference type="PIRSF" id="PIRSF000138">
    <property type="entry name" value="Al-hdrx_acd_dh"/>
    <property type="match status" value="1"/>
</dbReference>
<name>A0A1X6MPX2_9APHY</name>
<gene>
    <name evidence="7" type="ORF">POSPLADRAFT_1049288</name>
</gene>
<dbReference type="Gene3D" id="3.20.20.70">
    <property type="entry name" value="Aldolase class I"/>
    <property type="match status" value="1"/>
</dbReference>
<feature type="binding site" evidence="5">
    <location>
        <position position="318"/>
    </location>
    <ligand>
        <name>glyoxylate</name>
        <dbReference type="ChEBI" id="CHEBI:36655"/>
    </ligand>
</feature>
<dbReference type="GO" id="GO:0016491">
    <property type="term" value="F:oxidoreductase activity"/>
    <property type="evidence" value="ECO:0007669"/>
    <property type="project" value="UniProtKB-KW"/>
</dbReference>
<dbReference type="Proteomes" id="UP000194127">
    <property type="component" value="Unassembled WGS sequence"/>
</dbReference>
<feature type="binding site" evidence="5">
    <location>
        <position position="294"/>
    </location>
    <ligand>
        <name>FMN</name>
        <dbReference type="ChEBI" id="CHEBI:58210"/>
    </ligand>
</feature>
<dbReference type="GO" id="GO:0010181">
    <property type="term" value="F:FMN binding"/>
    <property type="evidence" value="ECO:0007669"/>
    <property type="project" value="InterPro"/>
</dbReference>
<sequence length="433" mass="47053">MEPPASTLDIPPGWAGFAKTLYRTRRPPVVPVSAERLEAAAREKLREWPDAFLFVFDSAGTGSTKEANYAEFKKWRIIPRVLRNVTTRTLDTTLFGVKYSSPLLLSPVGAQTAIHPDGECASAKAAGNLGVGFVMSTASSRSIEAIARANGNGPRWFMLYWGKERDVTISLLSRIKRTGFSVVVVTVDAMLHGWRPTDLDTAYWPLNHGLGTEVGLTDPVFMAKFGLEPHSEDTKGEFPYNAAHIDELIASGDKIATERAQLGQEFFTQVTDTGKTWENLKDLRKYWDGPIVLKGILSLEDAELAIEYGVNGIIVSNHGGRQLDGAVPSLYALHQIMQSPRVRAAQASGNFSVMLDSGVRTGADVMKAIALGAQAVLYGRAFMYALAVGGTEGVETQIKATLAELDTSLALSGFTNLDDLRANGDKVLVKFKE</sequence>
<dbReference type="InterPro" id="IPR037396">
    <property type="entry name" value="FMN_HAD"/>
</dbReference>
<dbReference type="Pfam" id="PF01070">
    <property type="entry name" value="FMN_dh"/>
    <property type="match status" value="1"/>
</dbReference>
<evidence type="ECO:0000256" key="3">
    <source>
        <dbReference type="ARBA" id="ARBA00024042"/>
    </source>
</evidence>
<evidence type="ECO:0000256" key="4">
    <source>
        <dbReference type="PIRSR" id="PIRSR000138-1"/>
    </source>
</evidence>
<proteinExistence type="inferred from homology"/>
<comment type="cofactor">
    <cofactor evidence="1">
        <name>FMN</name>
        <dbReference type="ChEBI" id="CHEBI:58210"/>
    </cofactor>
</comment>
<feature type="domain" description="FMN hydroxy acid dehydrogenase" evidence="6">
    <location>
        <begin position="26"/>
        <end position="430"/>
    </location>
</feature>
<feature type="binding site" evidence="5">
    <location>
        <position position="186"/>
    </location>
    <ligand>
        <name>FMN</name>
        <dbReference type="ChEBI" id="CHEBI:58210"/>
    </ligand>
</feature>
<feature type="binding site" evidence="5">
    <location>
        <position position="321"/>
    </location>
    <ligand>
        <name>glyoxylate</name>
        <dbReference type="ChEBI" id="CHEBI:36655"/>
    </ligand>
</feature>
<dbReference type="InterPro" id="IPR008259">
    <property type="entry name" value="FMN_hydac_DH_AS"/>
</dbReference>
<keyword evidence="5" id="KW-0288">FMN</keyword>
<dbReference type="PANTHER" id="PTHR10578">
    <property type="entry name" value="S -2-HYDROXY-ACID OXIDASE-RELATED"/>
    <property type="match status" value="1"/>
</dbReference>
<feature type="binding site" evidence="5">
    <location>
        <begin position="379"/>
        <end position="380"/>
    </location>
    <ligand>
        <name>FMN</name>
        <dbReference type="ChEBI" id="CHEBI:58210"/>
    </ligand>
</feature>
<evidence type="ECO:0000259" key="6">
    <source>
        <dbReference type="PROSITE" id="PS51349"/>
    </source>
</evidence>
<dbReference type="STRING" id="670580.A0A1X6MPX2"/>
<dbReference type="PROSITE" id="PS00557">
    <property type="entry name" value="FMN_HYDROXY_ACID_DH_1"/>
    <property type="match status" value="1"/>
</dbReference>
<dbReference type="InterPro" id="IPR000262">
    <property type="entry name" value="FMN-dep_DH"/>
</dbReference>
<dbReference type="SUPFAM" id="SSF51395">
    <property type="entry name" value="FMN-linked oxidoreductases"/>
    <property type="match status" value="1"/>
</dbReference>
<dbReference type="PROSITE" id="PS51349">
    <property type="entry name" value="FMN_HYDROXY_ACID_DH_2"/>
    <property type="match status" value="1"/>
</dbReference>
<feature type="binding site" evidence="5">
    <location>
        <position position="316"/>
    </location>
    <ligand>
        <name>FMN</name>
        <dbReference type="ChEBI" id="CHEBI:58210"/>
    </ligand>
</feature>
<accession>A0A1X6MPX2</accession>
<organism evidence="7 8">
    <name type="scientific">Postia placenta MAD-698-R-SB12</name>
    <dbReference type="NCBI Taxonomy" id="670580"/>
    <lineage>
        <taxon>Eukaryota</taxon>
        <taxon>Fungi</taxon>
        <taxon>Dikarya</taxon>
        <taxon>Basidiomycota</taxon>
        <taxon>Agaricomycotina</taxon>
        <taxon>Agaricomycetes</taxon>
        <taxon>Polyporales</taxon>
        <taxon>Adustoporiaceae</taxon>
        <taxon>Rhodonia</taxon>
    </lineage>
</organism>
<dbReference type="AlphaFoldDB" id="A0A1X6MPX2"/>
<evidence type="ECO:0000313" key="7">
    <source>
        <dbReference type="EMBL" id="OSX58454.1"/>
    </source>
</evidence>
<keyword evidence="5" id="KW-0285">Flavoprotein</keyword>
<dbReference type="InterPro" id="IPR013785">
    <property type="entry name" value="Aldolase_TIM"/>
</dbReference>
<reference evidence="7 8" key="1">
    <citation type="submission" date="2017-04" db="EMBL/GenBank/DDBJ databases">
        <title>Genome Sequence of the Model Brown-Rot Fungus Postia placenta SB12.</title>
        <authorList>
            <consortium name="DOE Joint Genome Institute"/>
            <person name="Gaskell J."/>
            <person name="Kersten P."/>
            <person name="Larrondo L.F."/>
            <person name="Canessa P."/>
            <person name="Martinez D."/>
            <person name="Hibbett D."/>
            <person name="Schmoll M."/>
            <person name="Kubicek C.P."/>
            <person name="Martinez A.T."/>
            <person name="Yadav J."/>
            <person name="Master E."/>
            <person name="Magnuson J.K."/>
            <person name="James T."/>
            <person name="Yaver D."/>
            <person name="Berka R."/>
            <person name="Labutti K."/>
            <person name="Lipzen A."/>
            <person name="Aerts A."/>
            <person name="Barry K."/>
            <person name="Henrissat B."/>
            <person name="Blanchette R."/>
            <person name="Grigoriev I."/>
            <person name="Cullen D."/>
        </authorList>
    </citation>
    <scope>NUCLEOTIDE SEQUENCE [LARGE SCALE GENOMIC DNA]</scope>
    <source>
        <strain evidence="7 8">MAD-698-R-SB12</strain>
    </source>
</reference>
<feature type="binding site" evidence="5">
    <location>
        <begin position="356"/>
        <end position="360"/>
    </location>
    <ligand>
        <name>FMN</name>
        <dbReference type="ChEBI" id="CHEBI:58210"/>
    </ligand>
</feature>
<dbReference type="EMBL" id="KZ110604">
    <property type="protein sequence ID" value="OSX58454.1"/>
    <property type="molecule type" value="Genomic_DNA"/>
</dbReference>
<evidence type="ECO:0000313" key="8">
    <source>
        <dbReference type="Proteomes" id="UP000194127"/>
    </source>
</evidence>
<dbReference type="RefSeq" id="XP_024335248.1">
    <property type="nucleotide sequence ID" value="XM_024479705.1"/>
</dbReference>